<proteinExistence type="predicted"/>
<name>A0A2J6TJ34_9HELO</name>
<evidence type="ECO:0000313" key="4">
    <source>
        <dbReference type="Proteomes" id="UP000235371"/>
    </source>
</evidence>
<dbReference type="OrthoDB" id="3552888at2759"/>
<reference evidence="3 4" key="1">
    <citation type="submission" date="2016-04" db="EMBL/GenBank/DDBJ databases">
        <title>A degradative enzymes factory behind the ericoid mycorrhizal symbiosis.</title>
        <authorList>
            <consortium name="DOE Joint Genome Institute"/>
            <person name="Martino E."/>
            <person name="Morin E."/>
            <person name="Grelet G."/>
            <person name="Kuo A."/>
            <person name="Kohler A."/>
            <person name="Daghino S."/>
            <person name="Barry K."/>
            <person name="Choi C."/>
            <person name="Cichocki N."/>
            <person name="Clum A."/>
            <person name="Copeland A."/>
            <person name="Hainaut M."/>
            <person name="Haridas S."/>
            <person name="Labutti K."/>
            <person name="Lindquist E."/>
            <person name="Lipzen A."/>
            <person name="Khouja H.-R."/>
            <person name="Murat C."/>
            <person name="Ohm R."/>
            <person name="Olson A."/>
            <person name="Spatafora J."/>
            <person name="Veneault-Fourrey C."/>
            <person name="Henrissat B."/>
            <person name="Grigoriev I."/>
            <person name="Martin F."/>
            <person name="Perotto S."/>
        </authorList>
    </citation>
    <scope>NUCLEOTIDE SEQUENCE [LARGE SCALE GENOMIC DNA]</scope>
    <source>
        <strain evidence="3 4">E</strain>
    </source>
</reference>
<keyword evidence="2" id="KW-0732">Signal</keyword>
<dbReference type="EMBL" id="KZ613783">
    <property type="protein sequence ID" value="PMD63036.1"/>
    <property type="molecule type" value="Genomic_DNA"/>
</dbReference>
<sequence length="196" mass="21272">MKFTKTFAVLATLLPLVLTVSLPSTDPTESQSDGSLRLPTISDEHGDHSFKLTGTFDHVMAELKEHYPEVHLPTPDADKPALLECGNALPPLCVPVAGWNWGNAYVGGLNSFTTLLNIENYVMRIPPECQVIWCNDHASVWICNNSFCFAGGQVFDNQDNWNLIVKGSADTNAGGMGCPPPGRVKKRSLEIDGSST</sequence>
<keyword evidence="4" id="KW-1185">Reference proteome</keyword>
<dbReference type="InParanoid" id="A0A2J6TJ34"/>
<feature type="signal peptide" evidence="2">
    <location>
        <begin position="1"/>
        <end position="19"/>
    </location>
</feature>
<evidence type="ECO:0000256" key="2">
    <source>
        <dbReference type="SAM" id="SignalP"/>
    </source>
</evidence>
<dbReference type="RefSeq" id="XP_024739940.1">
    <property type="nucleotide sequence ID" value="XM_024882857.1"/>
</dbReference>
<dbReference type="AlphaFoldDB" id="A0A2J6TJ34"/>
<feature type="chain" id="PRO_5014451092" evidence="2">
    <location>
        <begin position="20"/>
        <end position="196"/>
    </location>
</feature>
<accession>A0A2J6TJ34</accession>
<feature type="region of interest" description="Disordered" evidence="1">
    <location>
        <begin position="174"/>
        <end position="196"/>
    </location>
</feature>
<protein>
    <submittedName>
        <fullName evidence="3">Uncharacterized protein</fullName>
    </submittedName>
</protein>
<dbReference type="GeneID" id="36590934"/>
<organism evidence="3 4">
    <name type="scientific">Hyaloscypha bicolor E</name>
    <dbReference type="NCBI Taxonomy" id="1095630"/>
    <lineage>
        <taxon>Eukaryota</taxon>
        <taxon>Fungi</taxon>
        <taxon>Dikarya</taxon>
        <taxon>Ascomycota</taxon>
        <taxon>Pezizomycotina</taxon>
        <taxon>Leotiomycetes</taxon>
        <taxon>Helotiales</taxon>
        <taxon>Hyaloscyphaceae</taxon>
        <taxon>Hyaloscypha</taxon>
        <taxon>Hyaloscypha bicolor</taxon>
    </lineage>
</organism>
<evidence type="ECO:0000313" key="3">
    <source>
        <dbReference type="EMBL" id="PMD63036.1"/>
    </source>
</evidence>
<dbReference type="Proteomes" id="UP000235371">
    <property type="component" value="Unassembled WGS sequence"/>
</dbReference>
<gene>
    <name evidence="3" type="ORF">K444DRAFT_627881</name>
</gene>
<evidence type="ECO:0000256" key="1">
    <source>
        <dbReference type="SAM" id="MobiDB-lite"/>
    </source>
</evidence>